<reference evidence="2" key="1">
    <citation type="journal article" date="2023" name="Nat. Plants">
        <title>Single-cell RNA sequencing provides a high-resolution roadmap for understanding the multicellular compartmentation of specialized metabolism.</title>
        <authorList>
            <person name="Sun S."/>
            <person name="Shen X."/>
            <person name="Li Y."/>
            <person name="Li Y."/>
            <person name="Wang S."/>
            <person name="Li R."/>
            <person name="Zhang H."/>
            <person name="Shen G."/>
            <person name="Guo B."/>
            <person name="Wei J."/>
            <person name="Xu J."/>
            <person name="St-Pierre B."/>
            <person name="Chen S."/>
            <person name="Sun C."/>
        </authorList>
    </citation>
    <scope>NUCLEOTIDE SEQUENCE [LARGE SCALE GENOMIC DNA]</scope>
</reference>
<name>A0ACC0BGA7_CATRO</name>
<organism evidence="1 2">
    <name type="scientific">Catharanthus roseus</name>
    <name type="common">Madagascar periwinkle</name>
    <name type="synonym">Vinca rosea</name>
    <dbReference type="NCBI Taxonomy" id="4058"/>
    <lineage>
        <taxon>Eukaryota</taxon>
        <taxon>Viridiplantae</taxon>
        <taxon>Streptophyta</taxon>
        <taxon>Embryophyta</taxon>
        <taxon>Tracheophyta</taxon>
        <taxon>Spermatophyta</taxon>
        <taxon>Magnoliopsida</taxon>
        <taxon>eudicotyledons</taxon>
        <taxon>Gunneridae</taxon>
        <taxon>Pentapetalae</taxon>
        <taxon>asterids</taxon>
        <taxon>lamiids</taxon>
        <taxon>Gentianales</taxon>
        <taxon>Apocynaceae</taxon>
        <taxon>Rauvolfioideae</taxon>
        <taxon>Vinceae</taxon>
        <taxon>Catharanthinae</taxon>
        <taxon>Catharanthus</taxon>
    </lineage>
</organism>
<dbReference type="EMBL" id="CM044703">
    <property type="protein sequence ID" value="KAI5671649.1"/>
    <property type="molecule type" value="Genomic_DNA"/>
</dbReference>
<comment type="caution">
    <text evidence="1">The sequence shown here is derived from an EMBL/GenBank/DDBJ whole genome shotgun (WGS) entry which is preliminary data.</text>
</comment>
<evidence type="ECO:0000313" key="2">
    <source>
        <dbReference type="Proteomes" id="UP001060085"/>
    </source>
</evidence>
<dbReference type="Proteomes" id="UP001060085">
    <property type="component" value="Linkage Group LG03"/>
</dbReference>
<protein>
    <submittedName>
        <fullName evidence="1">Uncharacterized protein</fullName>
    </submittedName>
</protein>
<keyword evidence="2" id="KW-1185">Reference proteome</keyword>
<proteinExistence type="predicted"/>
<sequence length="247" mass="27642">MAIVTFLQLITLSWISTSMMSTKPELATPLKENQLLAIEGKILSQLIERGYRTKSSRAKGLKKSGKYAIKVDLMKAYDTVRWDFINNILKIVGFPDTMVRWIMECVTTSRFSVNIYGELNGYFRGQVSAKRRKDEKKRALSQATYSRIVRGSSKASEALVVEGSAELKIPGSLFPSSTTGPYSSFESQNIRIEEYLYHAYPSTNDKMTFYPLLGIPSPLGEGKKGKSILHEYAFALGISHSGKAQRS</sequence>
<gene>
    <name evidence="1" type="ORF">M9H77_12013</name>
</gene>
<evidence type="ECO:0000313" key="1">
    <source>
        <dbReference type="EMBL" id="KAI5671649.1"/>
    </source>
</evidence>
<accession>A0ACC0BGA7</accession>